<reference evidence="2" key="1">
    <citation type="journal article" date="2014" name="Int. J. Syst. Evol. Microbiol.">
        <title>Complete genome sequence of Corynebacterium casei LMG S-19264T (=DSM 44701T), isolated from a smear-ripened cheese.</title>
        <authorList>
            <consortium name="US DOE Joint Genome Institute (JGI-PGF)"/>
            <person name="Walter F."/>
            <person name="Albersmeier A."/>
            <person name="Kalinowski J."/>
            <person name="Ruckert C."/>
        </authorList>
    </citation>
    <scope>NUCLEOTIDE SEQUENCE</scope>
    <source>
        <strain evidence="2">NBRC 110023</strain>
    </source>
</reference>
<dbReference type="InterPro" id="IPR014547">
    <property type="entry name" value="UCP028477"/>
</dbReference>
<dbReference type="RefSeq" id="WP_284219157.1">
    <property type="nucleotide sequence ID" value="NZ_BSOT01000012.1"/>
</dbReference>
<protein>
    <recommendedName>
        <fullName evidence="4">DUF2145 domain-containing protein</fullName>
    </recommendedName>
</protein>
<evidence type="ECO:0000313" key="2">
    <source>
        <dbReference type="EMBL" id="GLR72741.1"/>
    </source>
</evidence>
<evidence type="ECO:0000256" key="1">
    <source>
        <dbReference type="SAM" id="SignalP"/>
    </source>
</evidence>
<keyword evidence="1" id="KW-0732">Signal</keyword>
<feature type="chain" id="PRO_5041221285" description="DUF2145 domain-containing protein" evidence="1">
    <location>
        <begin position="26"/>
        <end position="271"/>
    </location>
</feature>
<evidence type="ECO:0008006" key="4">
    <source>
        <dbReference type="Google" id="ProtNLM"/>
    </source>
</evidence>
<keyword evidence="3" id="KW-1185">Reference proteome</keyword>
<sequence>MQPRILQCFVICILLAKLVVMPVYAGSQQTSQSSFSVEEIKTLAKGSEQYAAMHGARAFIIARTGRPVKDLPKGIKFTHTAIAIYSEIITDDGSREFGYAIHNLYQEPKNKTRSFLFVDYPIDFFWGAKALQAGIIIPSDEIQRGLIAMVSQNEHLQLHNPQYSVIANPYNNVFQNCTEFTLNMLNAAIYNTLDMQQIKTNTRAYFAAQKVNVSPLKLMLGSMFAEDVSRKDHSVRPKTATFMSISNYLERFGLIKHAVILDKHLTPNSLH</sequence>
<organism evidence="2 3">
    <name type="scientific">Agaribacter marinus</name>
    <dbReference type="NCBI Taxonomy" id="1431249"/>
    <lineage>
        <taxon>Bacteria</taxon>
        <taxon>Pseudomonadati</taxon>
        <taxon>Pseudomonadota</taxon>
        <taxon>Gammaproteobacteria</taxon>
        <taxon>Alteromonadales</taxon>
        <taxon>Alteromonadaceae</taxon>
        <taxon>Agaribacter</taxon>
    </lineage>
</organism>
<accession>A0AA37T0G5</accession>
<dbReference type="EMBL" id="BSOT01000012">
    <property type="protein sequence ID" value="GLR72741.1"/>
    <property type="molecule type" value="Genomic_DNA"/>
</dbReference>
<evidence type="ECO:0000313" key="3">
    <source>
        <dbReference type="Proteomes" id="UP001156601"/>
    </source>
</evidence>
<dbReference type="Proteomes" id="UP001156601">
    <property type="component" value="Unassembled WGS sequence"/>
</dbReference>
<comment type="caution">
    <text evidence="2">The sequence shown here is derived from an EMBL/GenBank/DDBJ whole genome shotgun (WGS) entry which is preliminary data.</text>
</comment>
<dbReference type="AlphaFoldDB" id="A0AA37T0G5"/>
<reference evidence="2" key="2">
    <citation type="submission" date="2023-01" db="EMBL/GenBank/DDBJ databases">
        <title>Draft genome sequence of Agaribacter marinus strain NBRC 110023.</title>
        <authorList>
            <person name="Sun Q."/>
            <person name="Mori K."/>
        </authorList>
    </citation>
    <scope>NUCLEOTIDE SEQUENCE</scope>
    <source>
        <strain evidence="2">NBRC 110023</strain>
    </source>
</reference>
<gene>
    <name evidence="2" type="ORF">GCM10007852_36490</name>
</gene>
<dbReference type="Pfam" id="PF09916">
    <property type="entry name" value="DUF2145"/>
    <property type="match status" value="1"/>
</dbReference>
<feature type="signal peptide" evidence="1">
    <location>
        <begin position="1"/>
        <end position="25"/>
    </location>
</feature>
<proteinExistence type="predicted"/>
<name>A0AA37T0G5_9ALTE</name>